<evidence type="ECO:0000313" key="1">
    <source>
        <dbReference type="EMBL" id="VDP70022.1"/>
    </source>
</evidence>
<dbReference type="Proteomes" id="UP000269396">
    <property type="component" value="Unassembled WGS sequence"/>
</dbReference>
<protein>
    <submittedName>
        <fullName evidence="1">Uncharacterized protein</fullName>
    </submittedName>
</protein>
<reference evidence="1 2" key="1">
    <citation type="submission" date="2018-11" db="EMBL/GenBank/DDBJ databases">
        <authorList>
            <consortium name="Pathogen Informatics"/>
        </authorList>
    </citation>
    <scope>NUCLEOTIDE SEQUENCE [LARGE SCALE GENOMIC DNA]</scope>
    <source>
        <strain>Denwood</strain>
        <strain evidence="2">Zambia</strain>
    </source>
</reference>
<keyword evidence="2" id="KW-1185">Reference proteome</keyword>
<organism evidence="1 2">
    <name type="scientific">Schistosoma mattheei</name>
    <dbReference type="NCBI Taxonomy" id="31246"/>
    <lineage>
        <taxon>Eukaryota</taxon>
        <taxon>Metazoa</taxon>
        <taxon>Spiralia</taxon>
        <taxon>Lophotrochozoa</taxon>
        <taxon>Platyhelminthes</taxon>
        <taxon>Trematoda</taxon>
        <taxon>Digenea</taxon>
        <taxon>Strigeidida</taxon>
        <taxon>Schistosomatoidea</taxon>
        <taxon>Schistosomatidae</taxon>
        <taxon>Schistosoma</taxon>
    </lineage>
</organism>
<proteinExistence type="predicted"/>
<evidence type="ECO:0000313" key="2">
    <source>
        <dbReference type="Proteomes" id="UP000269396"/>
    </source>
</evidence>
<name>A0A183PNN2_9TREM</name>
<gene>
    <name evidence="1" type="ORF">SMTD_LOCUS15970</name>
</gene>
<dbReference type="EMBL" id="UZAL01036552">
    <property type="protein sequence ID" value="VDP70022.1"/>
    <property type="molecule type" value="Genomic_DNA"/>
</dbReference>
<sequence>MKITFPSSHMAAAILEALRAYATVANWNPYAFKQVTRCQDQTQKQIGADYSTCRLSRPRKKVERTGAASSKSPV</sequence>
<dbReference type="AlphaFoldDB" id="A0A183PNN2"/>
<accession>A0A183PNN2</accession>